<dbReference type="InterPro" id="IPR002763">
    <property type="entry name" value="DUF72"/>
</dbReference>
<sequence>MATRTKSQIRVGIGGWTYAPWRGVFYPEDLTQKRELEYASRQLTTIEINGTFYGLQKPESYMKWHDETPDDFAFALKAPRYATNRRVLAEAGDSIERFFGSGLEHLKHKLGPINWQFATTKQFDAEDFEAFLALLPKKLDGLTLRHAVEVRHASFRDEAFVALARKYGVAIVLAGDSEYPQIASLTAPFVYARIMGTTGAHAQGYAKKALDAWAERARQLAAGAVPDDLEPLEARAAAKGARDVYLYVISGFKERNPAAAKAIIERL</sequence>
<proteinExistence type="predicted"/>
<dbReference type="AlphaFoldDB" id="A0A1G7TY80"/>
<dbReference type="Pfam" id="PF01904">
    <property type="entry name" value="DUF72"/>
    <property type="match status" value="1"/>
</dbReference>
<accession>A0A1G7TY80</accession>
<dbReference type="PANTHER" id="PTHR30348:SF4">
    <property type="entry name" value="DUF72 DOMAIN-CONTAINING PROTEIN"/>
    <property type="match status" value="1"/>
</dbReference>
<dbReference type="RefSeq" id="WP_090683342.1">
    <property type="nucleotide sequence ID" value="NZ_CADERL010000016.1"/>
</dbReference>
<dbReference type="EMBL" id="FNCJ01000003">
    <property type="protein sequence ID" value="SDG40233.1"/>
    <property type="molecule type" value="Genomic_DNA"/>
</dbReference>
<dbReference type="PANTHER" id="PTHR30348">
    <property type="entry name" value="UNCHARACTERIZED PROTEIN YECE"/>
    <property type="match status" value="1"/>
</dbReference>
<name>A0A1G7TY80_9BURK</name>
<dbReference type="Proteomes" id="UP000199706">
    <property type="component" value="Unassembled WGS sequence"/>
</dbReference>
<evidence type="ECO:0000313" key="1">
    <source>
        <dbReference type="EMBL" id="SDG40233.1"/>
    </source>
</evidence>
<protein>
    <submittedName>
        <fullName evidence="1">Uncharacterized conserved protein YecE, DUF72 family</fullName>
    </submittedName>
</protein>
<reference evidence="1 2" key="1">
    <citation type="submission" date="2016-10" db="EMBL/GenBank/DDBJ databases">
        <authorList>
            <person name="de Groot N.N."/>
        </authorList>
    </citation>
    <scope>NUCLEOTIDE SEQUENCE [LARGE SCALE GENOMIC DNA]</scope>
    <source>
        <strain evidence="1 2">LMG 2247</strain>
    </source>
</reference>
<dbReference type="InterPro" id="IPR036520">
    <property type="entry name" value="UPF0759_sf"/>
</dbReference>
<gene>
    <name evidence="1" type="ORF">SAMN05216466_103217</name>
</gene>
<dbReference type="SUPFAM" id="SSF117396">
    <property type="entry name" value="TM1631-like"/>
    <property type="match status" value="1"/>
</dbReference>
<evidence type="ECO:0000313" key="2">
    <source>
        <dbReference type="Proteomes" id="UP000199706"/>
    </source>
</evidence>
<dbReference type="OrthoDB" id="9780310at2"/>
<dbReference type="Gene3D" id="3.20.20.410">
    <property type="entry name" value="Protein of unknown function UPF0759"/>
    <property type="match status" value="1"/>
</dbReference>
<organism evidence="1 2">
    <name type="scientific">Paraburkholderia phenazinium</name>
    <dbReference type="NCBI Taxonomy" id="60549"/>
    <lineage>
        <taxon>Bacteria</taxon>
        <taxon>Pseudomonadati</taxon>
        <taxon>Pseudomonadota</taxon>
        <taxon>Betaproteobacteria</taxon>
        <taxon>Burkholderiales</taxon>
        <taxon>Burkholderiaceae</taxon>
        <taxon>Paraburkholderia</taxon>
    </lineage>
</organism>